<proteinExistence type="predicted"/>
<evidence type="ECO:0000313" key="2">
    <source>
        <dbReference type="EMBL" id="MEU1953147.1"/>
    </source>
</evidence>
<gene>
    <name evidence="2" type="ORF">ABZ510_14895</name>
</gene>
<dbReference type="SUPFAM" id="SSF48452">
    <property type="entry name" value="TPR-like"/>
    <property type="match status" value="1"/>
</dbReference>
<dbReference type="PROSITE" id="PS50943">
    <property type="entry name" value="HTH_CROC1"/>
    <property type="match status" value="1"/>
</dbReference>
<dbReference type="RefSeq" id="WP_356956659.1">
    <property type="nucleotide sequence ID" value="NZ_JBEYBD010000006.1"/>
</dbReference>
<accession>A0ABV2WQI7</accession>
<evidence type="ECO:0000259" key="1">
    <source>
        <dbReference type="PROSITE" id="PS50943"/>
    </source>
</evidence>
<dbReference type="InterPro" id="IPR011990">
    <property type="entry name" value="TPR-like_helical_dom_sf"/>
</dbReference>
<dbReference type="InterPro" id="IPR010982">
    <property type="entry name" value="Lambda_DNA-bd_dom_sf"/>
</dbReference>
<reference evidence="2 3" key="1">
    <citation type="submission" date="2024-06" db="EMBL/GenBank/DDBJ databases">
        <title>The Natural Products Discovery Center: Release of the First 8490 Sequenced Strains for Exploring Actinobacteria Biosynthetic Diversity.</title>
        <authorList>
            <person name="Kalkreuter E."/>
            <person name="Kautsar S.A."/>
            <person name="Yang D."/>
            <person name="Bader C.D."/>
            <person name="Teijaro C.N."/>
            <person name="Fluegel L."/>
            <person name="Davis C.M."/>
            <person name="Simpson J.R."/>
            <person name="Lauterbach L."/>
            <person name="Steele A.D."/>
            <person name="Gui C."/>
            <person name="Meng S."/>
            <person name="Li G."/>
            <person name="Viehrig K."/>
            <person name="Ye F."/>
            <person name="Su P."/>
            <person name="Kiefer A.F."/>
            <person name="Nichols A."/>
            <person name="Cepeda A.J."/>
            <person name="Yan W."/>
            <person name="Fan B."/>
            <person name="Jiang Y."/>
            <person name="Adhikari A."/>
            <person name="Zheng C.-J."/>
            <person name="Schuster L."/>
            <person name="Cowan T.M."/>
            <person name="Smanski M.J."/>
            <person name="Chevrette M.G."/>
            <person name="De Carvalho L.P.S."/>
            <person name="Shen B."/>
        </authorList>
    </citation>
    <scope>NUCLEOTIDE SEQUENCE [LARGE SCALE GENOMIC DNA]</scope>
    <source>
        <strain evidence="2 3">NPDC019708</strain>
    </source>
</reference>
<organism evidence="2 3">
    <name type="scientific">Nocardia rhamnosiphila</name>
    <dbReference type="NCBI Taxonomy" id="426716"/>
    <lineage>
        <taxon>Bacteria</taxon>
        <taxon>Bacillati</taxon>
        <taxon>Actinomycetota</taxon>
        <taxon>Actinomycetes</taxon>
        <taxon>Mycobacteriales</taxon>
        <taxon>Nocardiaceae</taxon>
        <taxon>Nocardia</taxon>
    </lineage>
</organism>
<name>A0ABV2WQI7_9NOCA</name>
<comment type="caution">
    <text evidence="2">The sequence shown here is derived from an EMBL/GenBank/DDBJ whole genome shotgun (WGS) entry which is preliminary data.</text>
</comment>
<dbReference type="EMBL" id="JBEYBF010000009">
    <property type="protein sequence ID" value="MEU1953147.1"/>
    <property type="molecule type" value="Genomic_DNA"/>
</dbReference>
<dbReference type="Proteomes" id="UP001550628">
    <property type="component" value="Unassembled WGS sequence"/>
</dbReference>
<sequence length="310" mass="33135">MEPGSLLRAAREAAGMKLREMARRTHYSASYLSLIESGKRTVPASVVAAYESALGSDLERLTAVAKSAANVDAGTLSDVAVMLSATRRIEDATGPVAVLPAVKGMAMMAETFAGQARSATETTAASIASEIDQYRGWLEHATGAAAASRRSLGKAVDLAQQSGDPDRLAHGLSFTAYVYAETNRHTDAAALSDAVLAVSGAHPLIRAYELFQRARLHAVTGEHREAQRVLALADRAAGSAEDEDKPDAGYWYTPGFYGLQRSRVLRALGQAERAREEVRAAVDALPPEHRRAEWAAKWRQAADGVDDVPH</sequence>
<dbReference type="CDD" id="cd00093">
    <property type="entry name" value="HTH_XRE"/>
    <property type="match status" value="1"/>
</dbReference>
<dbReference type="SMART" id="SM00530">
    <property type="entry name" value="HTH_XRE"/>
    <property type="match status" value="1"/>
</dbReference>
<dbReference type="Gene3D" id="1.10.260.40">
    <property type="entry name" value="lambda repressor-like DNA-binding domains"/>
    <property type="match status" value="1"/>
</dbReference>
<dbReference type="SUPFAM" id="SSF47413">
    <property type="entry name" value="lambda repressor-like DNA-binding domains"/>
    <property type="match status" value="1"/>
</dbReference>
<protein>
    <submittedName>
        <fullName evidence="2">Helix-turn-helix transcriptional regulator</fullName>
    </submittedName>
</protein>
<feature type="domain" description="HTH cro/C1-type" evidence="1">
    <location>
        <begin position="7"/>
        <end position="61"/>
    </location>
</feature>
<dbReference type="InterPro" id="IPR001387">
    <property type="entry name" value="Cro/C1-type_HTH"/>
</dbReference>
<evidence type="ECO:0000313" key="3">
    <source>
        <dbReference type="Proteomes" id="UP001550628"/>
    </source>
</evidence>
<dbReference type="Pfam" id="PF13560">
    <property type="entry name" value="HTH_31"/>
    <property type="match status" value="1"/>
</dbReference>
<keyword evidence="3" id="KW-1185">Reference proteome</keyword>